<feature type="binding site" evidence="15">
    <location>
        <position position="93"/>
    </location>
    <ligand>
        <name>DNA</name>
        <dbReference type="ChEBI" id="CHEBI:16991"/>
    </ligand>
</feature>
<comment type="catalytic activity">
    <reaction evidence="1 15">
        <text>Hydrolysis of DNA containing ring-opened 7-methylguanine residues, releasing 2,6-diamino-4-hydroxy-5-(N-methyl)formamidopyrimidine.</text>
        <dbReference type="EC" id="3.2.2.23"/>
    </reaction>
</comment>
<evidence type="ECO:0000256" key="6">
    <source>
        <dbReference type="ARBA" id="ARBA00022771"/>
    </source>
</evidence>
<dbReference type="InterPro" id="IPR012319">
    <property type="entry name" value="FPG_cat"/>
</dbReference>
<evidence type="ECO:0000256" key="7">
    <source>
        <dbReference type="ARBA" id="ARBA00022801"/>
    </source>
</evidence>
<reference evidence="19" key="1">
    <citation type="journal article" date="2019" name="Int. J. Syst. Evol. Microbiol.">
        <title>The Global Catalogue of Microorganisms (GCM) 10K type strain sequencing project: providing services to taxonomists for standard genome sequencing and annotation.</title>
        <authorList>
            <consortium name="The Broad Institute Genomics Platform"/>
            <consortium name="The Broad Institute Genome Sequencing Center for Infectious Disease"/>
            <person name="Wu L."/>
            <person name="Ma J."/>
        </authorList>
    </citation>
    <scope>NUCLEOTIDE SEQUENCE [LARGE SCALE GENOMIC DNA]</scope>
    <source>
        <strain evidence="19">CGMCC 1.16306</strain>
    </source>
</reference>
<evidence type="ECO:0000256" key="3">
    <source>
        <dbReference type="ARBA" id="ARBA00011245"/>
    </source>
</evidence>
<feature type="active site" description="Proton donor; for delta-elimination activity" evidence="15">
    <location>
        <position position="264"/>
    </location>
</feature>
<dbReference type="InterPro" id="IPR035937">
    <property type="entry name" value="FPG_N"/>
</dbReference>
<dbReference type="InterPro" id="IPR010663">
    <property type="entry name" value="Znf_FPG/IleRS"/>
</dbReference>
<feature type="active site" description="Proton donor" evidence="15">
    <location>
        <position position="3"/>
    </location>
</feature>
<keyword evidence="13 15" id="KW-0326">Glycosidase</keyword>
<dbReference type="HAMAP" id="MF_00103">
    <property type="entry name" value="Fapy_DNA_glycosyl"/>
    <property type="match status" value="1"/>
</dbReference>
<comment type="catalytic activity">
    <reaction evidence="14 15">
        <text>2'-deoxyribonucleotide-(2'-deoxyribose 5'-phosphate)-2'-deoxyribonucleotide-DNA = a 3'-end 2'-deoxyribonucleotide-(2,3-dehydro-2,3-deoxyribose 5'-phosphate)-DNA + a 5'-end 5'-phospho-2'-deoxyribonucleoside-DNA + H(+)</text>
        <dbReference type="Rhea" id="RHEA:66592"/>
        <dbReference type="Rhea" id="RHEA-COMP:13180"/>
        <dbReference type="Rhea" id="RHEA-COMP:16897"/>
        <dbReference type="Rhea" id="RHEA-COMP:17067"/>
        <dbReference type="ChEBI" id="CHEBI:15378"/>
        <dbReference type="ChEBI" id="CHEBI:136412"/>
        <dbReference type="ChEBI" id="CHEBI:157695"/>
        <dbReference type="ChEBI" id="CHEBI:167181"/>
        <dbReference type="EC" id="4.2.99.18"/>
    </reaction>
</comment>
<comment type="caution">
    <text evidence="15">Lacks conserved residue(s) required for the propagation of feature annotation.</text>
</comment>
<dbReference type="EMBL" id="JBHSFW010000001">
    <property type="protein sequence ID" value="MFC4618247.1"/>
    <property type="molecule type" value="Genomic_DNA"/>
</dbReference>
<dbReference type="PROSITE" id="PS51066">
    <property type="entry name" value="ZF_FPG_2"/>
    <property type="match status" value="1"/>
</dbReference>
<dbReference type="SMART" id="SM00898">
    <property type="entry name" value="Fapy_DNA_glyco"/>
    <property type="match status" value="1"/>
</dbReference>
<evidence type="ECO:0000256" key="4">
    <source>
        <dbReference type="ARBA" id="ARBA00022723"/>
    </source>
</evidence>
<keyword evidence="6 15" id="KW-0863">Zinc-finger</keyword>
<evidence type="ECO:0000259" key="16">
    <source>
        <dbReference type="PROSITE" id="PS51066"/>
    </source>
</evidence>
<dbReference type="InterPro" id="IPR010979">
    <property type="entry name" value="Ribosomal_uS13-like_H2TH"/>
</dbReference>
<comment type="function">
    <text evidence="15">Involved in base excision repair of DNA damaged by oxidation or by mutagenic agents. Acts as DNA glycosylase that recognizes and removes damaged bases. Has a preference for oxidized purines, such as 7,8-dihydro-8-oxoguanine (8-oxoG). Has AP (apurinic/apyrimidinic) lyase activity and introduces nicks in the DNA strand. Cleaves the DNA backbone by beta-delta elimination to generate a single-strand break at the site of the removed base with both 3'- and 5'-phosphates.</text>
</comment>
<evidence type="ECO:0000256" key="12">
    <source>
        <dbReference type="ARBA" id="ARBA00023268"/>
    </source>
</evidence>
<dbReference type="SUPFAM" id="SSF46946">
    <property type="entry name" value="S13-like H2TH domain"/>
    <property type="match status" value="1"/>
</dbReference>
<dbReference type="EC" id="4.2.99.18" evidence="15"/>
<feature type="active site" description="Proton donor; for beta-elimination activity" evidence="15">
    <location>
        <position position="60"/>
    </location>
</feature>
<dbReference type="Gene3D" id="1.10.8.50">
    <property type="match status" value="1"/>
</dbReference>
<evidence type="ECO:0000256" key="9">
    <source>
        <dbReference type="ARBA" id="ARBA00023125"/>
    </source>
</evidence>
<dbReference type="InterPro" id="IPR000214">
    <property type="entry name" value="Znf_DNA_glyclase/AP_lyase"/>
</dbReference>
<dbReference type="PROSITE" id="PS01242">
    <property type="entry name" value="ZF_FPG_1"/>
    <property type="match status" value="1"/>
</dbReference>
<keyword evidence="9 15" id="KW-0238">DNA-binding</keyword>
<feature type="domain" description="Formamidopyrimidine-DNA glycosylase catalytic" evidence="17">
    <location>
        <begin position="2"/>
        <end position="115"/>
    </location>
</feature>
<evidence type="ECO:0000256" key="2">
    <source>
        <dbReference type="ARBA" id="ARBA00009409"/>
    </source>
</evidence>
<keyword evidence="5 15" id="KW-0227">DNA damage</keyword>
<dbReference type="NCBIfam" id="TIGR00577">
    <property type="entry name" value="fpg"/>
    <property type="match status" value="1"/>
</dbReference>
<accession>A0ABV9GIW6</accession>
<dbReference type="InterPro" id="IPR015887">
    <property type="entry name" value="DNA_glyclase_Znf_dom_DNA_BS"/>
</dbReference>
<evidence type="ECO:0000256" key="14">
    <source>
        <dbReference type="ARBA" id="ARBA00044632"/>
    </source>
</evidence>
<dbReference type="PANTHER" id="PTHR22993">
    <property type="entry name" value="FORMAMIDOPYRIMIDINE-DNA GLYCOSYLASE"/>
    <property type="match status" value="1"/>
</dbReference>
<dbReference type="PROSITE" id="PS51068">
    <property type="entry name" value="FPG_CAT"/>
    <property type="match status" value="1"/>
</dbReference>
<feature type="domain" description="FPG-type" evidence="16">
    <location>
        <begin position="240"/>
        <end position="274"/>
    </location>
</feature>
<dbReference type="CDD" id="cd08966">
    <property type="entry name" value="EcFpg-like_N"/>
    <property type="match status" value="1"/>
</dbReference>
<keyword evidence="8 15" id="KW-0862">Zinc</keyword>
<name>A0ABV9GIW6_9BACL</name>
<dbReference type="InterPro" id="IPR015886">
    <property type="entry name" value="H2TH_FPG"/>
</dbReference>
<evidence type="ECO:0000256" key="8">
    <source>
        <dbReference type="ARBA" id="ARBA00022833"/>
    </source>
</evidence>
<dbReference type="Proteomes" id="UP001596022">
    <property type="component" value="Unassembled WGS sequence"/>
</dbReference>
<protein>
    <recommendedName>
        <fullName evidence="15">Formamidopyrimidine-DNA glycosylase</fullName>
        <shortName evidence="15">Fapy-DNA glycosylase</shortName>
        <ecNumber evidence="15">3.2.2.23</ecNumber>
    </recommendedName>
    <alternativeName>
        <fullName evidence="15">DNA-(apurinic or apyrimidinic site) lyase MutM</fullName>
        <shortName evidence="15">AP lyase MutM</shortName>
        <ecNumber evidence="15">4.2.99.18</ecNumber>
    </alternativeName>
</protein>
<comment type="subunit">
    <text evidence="3 15">Monomer.</text>
</comment>
<evidence type="ECO:0000256" key="13">
    <source>
        <dbReference type="ARBA" id="ARBA00023295"/>
    </source>
</evidence>
<dbReference type="SMART" id="SM01232">
    <property type="entry name" value="H2TH"/>
    <property type="match status" value="1"/>
</dbReference>
<dbReference type="EC" id="3.2.2.23" evidence="15"/>
<comment type="cofactor">
    <cofactor evidence="15">
        <name>Zn(2+)</name>
        <dbReference type="ChEBI" id="CHEBI:29105"/>
    </cofactor>
    <text evidence="15">Binds 1 zinc ion per subunit.</text>
</comment>
<gene>
    <name evidence="15 18" type="primary">mutM</name>
    <name evidence="15" type="synonym">fpg</name>
    <name evidence="18" type="ORF">ACFO4N_05830</name>
</gene>
<evidence type="ECO:0000313" key="18">
    <source>
        <dbReference type="EMBL" id="MFC4618247.1"/>
    </source>
</evidence>
<evidence type="ECO:0000256" key="11">
    <source>
        <dbReference type="ARBA" id="ARBA00023239"/>
    </source>
</evidence>
<proteinExistence type="inferred from homology"/>
<dbReference type="Pfam" id="PF01149">
    <property type="entry name" value="Fapy_DNA_glyco"/>
    <property type="match status" value="1"/>
</dbReference>
<dbReference type="Pfam" id="PF06831">
    <property type="entry name" value="H2TH"/>
    <property type="match status" value="1"/>
</dbReference>
<keyword evidence="19" id="KW-1185">Reference proteome</keyword>
<evidence type="ECO:0000313" key="19">
    <source>
        <dbReference type="Proteomes" id="UP001596022"/>
    </source>
</evidence>
<keyword evidence="11 15" id="KW-0456">Lyase</keyword>
<comment type="similarity">
    <text evidence="2 15">Belongs to the FPG family.</text>
</comment>
<dbReference type="SUPFAM" id="SSF57716">
    <property type="entry name" value="Glucocorticoid receptor-like (DNA-binding domain)"/>
    <property type="match status" value="1"/>
</dbReference>
<keyword evidence="12 15" id="KW-0511">Multifunctional enzyme</keyword>
<feature type="binding site" evidence="15">
    <location>
        <position position="112"/>
    </location>
    <ligand>
        <name>DNA</name>
        <dbReference type="ChEBI" id="CHEBI:16991"/>
    </ligand>
</feature>
<evidence type="ECO:0000256" key="5">
    <source>
        <dbReference type="ARBA" id="ARBA00022763"/>
    </source>
</evidence>
<organism evidence="18 19">
    <name type="scientific">Camelliibacillus cellulosilyticus</name>
    <dbReference type="NCBI Taxonomy" id="2174486"/>
    <lineage>
        <taxon>Bacteria</taxon>
        <taxon>Bacillati</taxon>
        <taxon>Bacillota</taxon>
        <taxon>Bacilli</taxon>
        <taxon>Bacillales</taxon>
        <taxon>Sporolactobacillaceae</taxon>
        <taxon>Camelliibacillus</taxon>
    </lineage>
</organism>
<comment type="caution">
    <text evidence="18">The sequence shown here is derived from an EMBL/GenBank/DDBJ whole genome shotgun (WGS) entry which is preliminary data.</text>
</comment>
<keyword evidence="4 15" id="KW-0479">Metal-binding</keyword>
<evidence type="ECO:0000259" key="17">
    <source>
        <dbReference type="PROSITE" id="PS51068"/>
    </source>
</evidence>
<dbReference type="InterPro" id="IPR020629">
    <property type="entry name" value="FPG_Glyclase"/>
</dbReference>
<dbReference type="GO" id="GO:0008534">
    <property type="term" value="F:oxidized purine nucleobase lesion DNA N-glycosylase activity"/>
    <property type="evidence" value="ECO:0007669"/>
    <property type="project" value="UniProtKB-EC"/>
</dbReference>
<feature type="active site" description="Schiff-base intermediate with DNA" evidence="15">
    <location>
        <position position="2"/>
    </location>
</feature>
<keyword evidence="7 15" id="KW-0378">Hydrolase</keyword>
<dbReference type="RefSeq" id="WP_376845246.1">
    <property type="nucleotide sequence ID" value="NZ_JBHSFW010000001.1"/>
</dbReference>
<dbReference type="Gene3D" id="3.20.190.10">
    <property type="entry name" value="MutM-like, N-terminal"/>
    <property type="match status" value="1"/>
</dbReference>
<dbReference type="PANTHER" id="PTHR22993:SF9">
    <property type="entry name" value="FORMAMIDOPYRIMIDINE-DNA GLYCOSYLASE"/>
    <property type="match status" value="1"/>
</dbReference>
<evidence type="ECO:0000256" key="15">
    <source>
        <dbReference type="HAMAP-Rule" id="MF_00103"/>
    </source>
</evidence>
<dbReference type="SUPFAM" id="SSF81624">
    <property type="entry name" value="N-terminal domain of MutM-like DNA repair proteins"/>
    <property type="match status" value="1"/>
</dbReference>
<evidence type="ECO:0000256" key="1">
    <source>
        <dbReference type="ARBA" id="ARBA00001668"/>
    </source>
</evidence>
<dbReference type="Pfam" id="PF06827">
    <property type="entry name" value="zf-FPG_IleRS"/>
    <property type="match status" value="1"/>
</dbReference>
<sequence length="278" mass="31152">MPELPEVETVKKTLQRLIVGKTIADVAVRWPNIIKHPDDVQAFRTLLIGETIQDIARRGKFLRFILDRFVLVSHLRMEGKYRWTAEDEPLDKHTHVIFTFTDGSQLRYRDVRKFGTMHVYEKGEELCHPPLGHLGPEPLSDDFDAGVLQAAFQKTTRIVKAVLLDQTVVCGLGNIYVDEALFRAGIHPQAPANALTVAQMATLASKIRETLSEAVDMGGSSVRSYLNGLGEMGMFQQRLYVYGRTGEPCKRCGAPIEKMRAAGRGTHYCPRCQKKATA</sequence>
<evidence type="ECO:0000256" key="10">
    <source>
        <dbReference type="ARBA" id="ARBA00023204"/>
    </source>
</evidence>
<dbReference type="NCBIfam" id="NF002211">
    <property type="entry name" value="PRK01103.1"/>
    <property type="match status" value="1"/>
</dbReference>
<keyword evidence="10 15" id="KW-0234">DNA repair</keyword>